<dbReference type="AlphaFoldDB" id="A0A9D5P319"/>
<dbReference type="Gene3D" id="2.60.40.1180">
    <property type="entry name" value="Golgi alpha-mannosidase II"/>
    <property type="match status" value="1"/>
</dbReference>
<sequence>MRRTLIVFVSAIVALAVNAQTTLLADFEDGSAGKLKINKDYQGSLFSVKPRVMDNPLKAGVNTSEKCVGATNVADADWWKNFLILDLQEPVVISDANRILTFMAYRSIQPKEMRIGFNTSEESGQLYLGKLVTDGAWERISIDMAAFAGQTLKSIYIVLSCNWSDPRSGWGEATYCFDDFYLGAGEALPPATISINADHTIQTIQDFGASDCWTAEYVSDYFGTTEKENAARWLFSQQMDNNGNPEGIGLSCWRVNLGAGSASQGTNSNIDDETRRAECYLKEDGSYDWTRCDGQQWFMKQAKEYGVDHFLLFSNSAPVYFTKSGKANTNNQSMNCNLKDDCYDDFADFLATTTKHFVNEGYHVTYIDPVNEPQFDWKDGQEGSPWENANISNLVKELDKRIQAQQLSTKILIPETATWNCLYGGNEARANNQLSAFFDSSNSTYIADLPSVAKVAAGHSYWTFRTNNDLKDVRERVRDEAAKYGVEVMQTEWSMLDAAPETSAGFPASYDAASKMDIALYLGKLIYCDLVYGNMTGWSYWTAFAQEKWSQKNRFYLIRMNAKGDTGEESYGDIKKGGTLTADKNLWVLGNYSRFIRPGYKRLEVNGADELNGLMASSWLSPDAKTLVTVLVNMSRGSRKIDLSLSDSHVEGVKTYVTDKDHDLQYDATSNDAANMEIPARSVVTVVMSLGQSSGISDVKALPTVNDGKTWSLSGRQVNNPQKGIFIRNGKKYILK</sequence>
<dbReference type="InterPro" id="IPR039743">
    <property type="entry name" value="6GAL/EXGAL"/>
</dbReference>
<dbReference type="InterPro" id="IPR039514">
    <property type="entry name" value="6GAL-like"/>
</dbReference>
<feature type="signal peptide" evidence="1">
    <location>
        <begin position="1"/>
        <end position="19"/>
    </location>
</feature>
<dbReference type="Pfam" id="PF14587">
    <property type="entry name" value="Glyco_hydr_30_2"/>
    <property type="match status" value="1"/>
</dbReference>
<keyword evidence="3" id="KW-0119">Carbohydrate metabolism</keyword>
<feature type="chain" id="PRO_5038373874" evidence="1">
    <location>
        <begin position="20"/>
        <end position="736"/>
    </location>
</feature>
<comment type="caution">
    <text evidence="3">The sequence shown here is derived from an EMBL/GenBank/DDBJ whole genome shotgun (WGS) entry which is preliminary data.</text>
</comment>
<dbReference type="Gene3D" id="3.20.20.80">
    <property type="entry name" value="Glycosidases"/>
    <property type="match status" value="1"/>
</dbReference>
<dbReference type="PANTHER" id="PTHR42767:SF1">
    <property type="entry name" value="ENDO-BETA-1,6-GALACTANASE-LIKE DOMAIN-CONTAINING PROTEIN"/>
    <property type="match status" value="1"/>
</dbReference>
<dbReference type="InterPro" id="IPR017853">
    <property type="entry name" value="GH"/>
</dbReference>
<evidence type="ECO:0000256" key="1">
    <source>
        <dbReference type="SAM" id="SignalP"/>
    </source>
</evidence>
<dbReference type="Proteomes" id="UP000806522">
    <property type="component" value="Unassembled WGS sequence"/>
</dbReference>
<dbReference type="GO" id="GO:0004553">
    <property type="term" value="F:hydrolase activity, hydrolyzing O-glycosyl compounds"/>
    <property type="evidence" value="ECO:0007669"/>
    <property type="project" value="InterPro"/>
</dbReference>
<keyword evidence="3" id="KW-0858">Xylan degradation</keyword>
<feature type="domain" description="Endo-beta-1,6-galactanase-like" evidence="2">
    <location>
        <begin position="191"/>
        <end position="546"/>
    </location>
</feature>
<gene>
    <name evidence="3" type="ORF">E7101_03050</name>
</gene>
<proteinExistence type="predicted"/>
<dbReference type="SUPFAM" id="SSF51445">
    <property type="entry name" value="(Trans)glycosidases"/>
    <property type="match status" value="1"/>
</dbReference>
<protein>
    <submittedName>
        <fullName evidence="3">Xylanase</fullName>
    </submittedName>
</protein>
<dbReference type="PANTHER" id="PTHR42767">
    <property type="entry name" value="ENDO-BETA-1,6-GALACTANASE"/>
    <property type="match status" value="1"/>
</dbReference>
<dbReference type="InterPro" id="IPR013780">
    <property type="entry name" value="Glyco_hydro_b"/>
</dbReference>
<evidence type="ECO:0000313" key="4">
    <source>
        <dbReference type="Proteomes" id="UP000806522"/>
    </source>
</evidence>
<reference evidence="3" key="1">
    <citation type="submission" date="2019-04" db="EMBL/GenBank/DDBJ databases">
        <title>Evolution of Biomass-Degrading Anaerobic Consortia Revealed by Metagenomics.</title>
        <authorList>
            <person name="Peng X."/>
        </authorList>
    </citation>
    <scope>NUCLEOTIDE SEQUENCE</scope>
    <source>
        <strain evidence="3">SIG140</strain>
    </source>
</reference>
<keyword evidence="1" id="KW-0732">Signal</keyword>
<keyword evidence="3" id="KW-0378">Hydrolase</keyword>
<name>A0A9D5P319_XYLRU</name>
<accession>A0A9D5P319</accession>
<dbReference type="SUPFAM" id="SSF51011">
    <property type="entry name" value="Glycosyl hydrolase domain"/>
    <property type="match status" value="1"/>
</dbReference>
<evidence type="ECO:0000313" key="3">
    <source>
        <dbReference type="EMBL" id="MBE6269908.1"/>
    </source>
</evidence>
<organism evidence="3 4">
    <name type="scientific">Xylanibacter ruminicola</name>
    <name type="common">Prevotella ruminicola</name>
    <dbReference type="NCBI Taxonomy" id="839"/>
    <lineage>
        <taxon>Bacteria</taxon>
        <taxon>Pseudomonadati</taxon>
        <taxon>Bacteroidota</taxon>
        <taxon>Bacteroidia</taxon>
        <taxon>Bacteroidales</taxon>
        <taxon>Prevotellaceae</taxon>
        <taxon>Xylanibacter</taxon>
    </lineage>
</organism>
<evidence type="ECO:0000259" key="2">
    <source>
        <dbReference type="Pfam" id="PF14587"/>
    </source>
</evidence>
<dbReference type="GO" id="GO:0045493">
    <property type="term" value="P:xylan catabolic process"/>
    <property type="evidence" value="ECO:0007669"/>
    <property type="project" value="UniProtKB-KW"/>
</dbReference>
<dbReference type="EMBL" id="SUYC01000002">
    <property type="protein sequence ID" value="MBE6269908.1"/>
    <property type="molecule type" value="Genomic_DNA"/>
</dbReference>
<keyword evidence="3" id="KW-0624">Polysaccharide degradation</keyword>
<keyword evidence="3" id="KW-0326">Glycosidase</keyword>